<dbReference type="EMBL" id="RJNS01000005">
    <property type="protein sequence ID" value="RSI80845.1"/>
    <property type="molecule type" value="Genomic_DNA"/>
</dbReference>
<sequence>MKTIFEEAIRQNPSITFDRCVKECEKLLGILGSDQLVNLSLEDRLNLVSKFEYISYESKGYLHLQALVPSYAVKKDSLLLKHRENPFITTAQQQHAQKLYDLVSYKTNSYPYGMIIYYDFEAWTDDKLRLNITLEYNDAFNRR</sequence>
<reference evidence="1 2" key="1">
    <citation type="submission" date="2018-11" db="EMBL/GenBank/DDBJ databases">
        <title>Species Designations Belie Phenotypic and Genotypic Heterogeneity in Oral Streptococci.</title>
        <authorList>
            <person name="Velsko I."/>
        </authorList>
    </citation>
    <scope>NUCLEOTIDE SEQUENCE [LARGE SCALE GENOMIC DNA]</scope>
    <source>
        <strain evidence="1 2">BCA11</strain>
    </source>
</reference>
<evidence type="ECO:0000313" key="1">
    <source>
        <dbReference type="EMBL" id="RSI80845.1"/>
    </source>
</evidence>
<evidence type="ECO:0000313" key="2">
    <source>
        <dbReference type="Proteomes" id="UP000278970"/>
    </source>
</evidence>
<dbReference type="AlphaFoldDB" id="A0A3R9IJ37"/>
<protein>
    <submittedName>
        <fullName evidence="1">Uncharacterized protein</fullName>
    </submittedName>
</protein>
<proteinExistence type="predicted"/>
<organism evidence="1 2">
    <name type="scientific">Streptococcus mitis</name>
    <dbReference type="NCBI Taxonomy" id="28037"/>
    <lineage>
        <taxon>Bacteria</taxon>
        <taxon>Bacillati</taxon>
        <taxon>Bacillota</taxon>
        <taxon>Bacilli</taxon>
        <taxon>Lactobacillales</taxon>
        <taxon>Streptococcaceae</taxon>
        <taxon>Streptococcus</taxon>
        <taxon>Streptococcus mitis group</taxon>
    </lineage>
</organism>
<dbReference type="Proteomes" id="UP000278970">
    <property type="component" value="Unassembled WGS sequence"/>
</dbReference>
<comment type="caution">
    <text evidence="1">The sequence shown here is derived from an EMBL/GenBank/DDBJ whole genome shotgun (WGS) entry which is preliminary data.</text>
</comment>
<dbReference type="RefSeq" id="WP_125450496.1">
    <property type="nucleotide sequence ID" value="NZ_RJNS01000005.1"/>
</dbReference>
<accession>A0A3R9IJ37</accession>
<gene>
    <name evidence="1" type="ORF">D8854_08195</name>
</gene>
<name>A0A3R9IJ37_STRMT</name>